<dbReference type="Proteomes" id="UP000761264">
    <property type="component" value="Unassembled WGS sequence"/>
</dbReference>
<gene>
    <name evidence="2" type="ORF">HBA54_24550</name>
</gene>
<feature type="chain" id="PRO_5038134870" evidence="1">
    <location>
        <begin position="30"/>
        <end position="360"/>
    </location>
</feature>
<feature type="signal peptide" evidence="1">
    <location>
        <begin position="1"/>
        <end position="29"/>
    </location>
</feature>
<keyword evidence="3" id="KW-1185">Reference proteome</keyword>
<sequence>MLTAFRRHLNLVGTAMLIGLLHAVPGAAAQDVSLNTRFIQGSFDLLLPDSWIASLDESGTVLLAEGPDYNFILLSTGWEDNEELFLFHDLRATEIRATGRLHASMVRNTTGGPDETRQSVLALSMVTKGAFGSTVIGDPVVHHVQISRPGRSGIFASVAYEGGIEAVAPRAATLRSILDSLKVMDAQATGSPSYQHVRKRDAAVWPEAEDVVGDWEGGRVRGDVLLEEDNFAIAALSSGSPDIELRENGRYVSKWSHFDFDVMTGESTLEITHKESGRWRLDRDRLQLTPSRYEGEVKAKGEVPEIYDEDVTVTRHYDVMLGDGVIILRGVCAEYQMLPGCIDPFTGNPRILGFVLEPRR</sequence>
<dbReference type="EMBL" id="JAAQPH010000026">
    <property type="protein sequence ID" value="NIA71770.1"/>
    <property type="molecule type" value="Genomic_DNA"/>
</dbReference>
<organism evidence="2 3">
    <name type="scientific">Pelagibius litoralis</name>
    <dbReference type="NCBI Taxonomy" id="374515"/>
    <lineage>
        <taxon>Bacteria</taxon>
        <taxon>Pseudomonadati</taxon>
        <taxon>Pseudomonadota</taxon>
        <taxon>Alphaproteobacteria</taxon>
        <taxon>Rhodospirillales</taxon>
        <taxon>Rhodovibrionaceae</taxon>
        <taxon>Pelagibius</taxon>
    </lineage>
</organism>
<evidence type="ECO:0000256" key="1">
    <source>
        <dbReference type="SAM" id="SignalP"/>
    </source>
</evidence>
<reference evidence="2" key="1">
    <citation type="submission" date="2020-03" db="EMBL/GenBank/DDBJ databases">
        <title>Genome of Pelagibius litoralis DSM 21314T.</title>
        <authorList>
            <person name="Wang G."/>
        </authorList>
    </citation>
    <scope>NUCLEOTIDE SEQUENCE</scope>
    <source>
        <strain evidence="2">DSM 21314</strain>
    </source>
</reference>
<evidence type="ECO:0000313" key="2">
    <source>
        <dbReference type="EMBL" id="NIA71770.1"/>
    </source>
</evidence>
<protein>
    <submittedName>
        <fullName evidence="2">Uncharacterized protein</fullName>
    </submittedName>
</protein>
<accession>A0A967F2M1</accession>
<evidence type="ECO:0000313" key="3">
    <source>
        <dbReference type="Proteomes" id="UP000761264"/>
    </source>
</evidence>
<name>A0A967F2M1_9PROT</name>
<proteinExistence type="predicted"/>
<dbReference type="AlphaFoldDB" id="A0A967F2M1"/>
<keyword evidence="1" id="KW-0732">Signal</keyword>
<comment type="caution">
    <text evidence="2">The sequence shown here is derived from an EMBL/GenBank/DDBJ whole genome shotgun (WGS) entry which is preliminary data.</text>
</comment>
<dbReference type="RefSeq" id="WP_167229900.1">
    <property type="nucleotide sequence ID" value="NZ_JAAQPH010000026.1"/>
</dbReference>